<dbReference type="WBParaSite" id="ECPE_0001498901-mRNA-1">
    <property type="protein sequence ID" value="ECPE_0001498901-mRNA-1"/>
    <property type="gene ID" value="ECPE_0001498901"/>
</dbReference>
<dbReference type="AlphaFoldDB" id="A0A183B6W4"/>
<proteinExistence type="predicted"/>
<reference evidence="1" key="1">
    <citation type="submission" date="2016-06" db="UniProtKB">
        <authorList>
            <consortium name="WormBaseParasite"/>
        </authorList>
    </citation>
    <scope>IDENTIFICATION</scope>
</reference>
<accession>A0A183B6W4</accession>
<evidence type="ECO:0000313" key="1">
    <source>
        <dbReference type="WBParaSite" id="ECPE_0001498901-mRNA-1"/>
    </source>
</evidence>
<sequence length="89" mass="10495">LRDFPRTYLDQLSICLTALIRQKKAARAYGSANFKRQISAQYHRVIHQLKPSLGKKDYNHAVQEARERLRNPDGYLDFWHLLHSPTYAQ</sequence>
<protein>
    <submittedName>
        <fullName evidence="1">Transposase</fullName>
    </submittedName>
</protein>
<name>A0A183B6W4_9TREM</name>
<organism evidence="1">
    <name type="scientific">Echinostoma caproni</name>
    <dbReference type="NCBI Taxonomy" id="27848"/>
    <lineage>
        <taxon>Eukaryota</taxon>
        <taxon>Metazoa</taxon>
        <taxon>Spiralia</taxon>
        <taxon>Lophotrochozoa</taxon>
        <taxon>Platyhelminthes</taxon>
        <taxon>Trematoda</taxon>
        <taxon>Digenea</taxon>
        <taxon>Plagiorchiida</taxon>
        <taxon>Echinostomata</taxon>
        <taxon>Echinostomatoidea</taxon>
        <taxon>Echinostomatidae</taxon>
        <taxon>Echinostoma</taxon>
    </lineage>
</organism>